<sequence length="127" mass="14502">MNRFTFTVAGRCVPAPRMTYRGKRSPKVLRYMSYRHDVAWAAKAAKVPRFDGPVAVKMDIYLLKYGKEGDIDNMQKIILDALNGIAWSDDRQVAEIHARKHYVTTPQKEQVQVTVTKYTPEKEVATG</sequence>
<dbReference type="RefSeq" id="WP_205497031.1">
    <property type="nucleotide sequence ID" value="NZ_JAFHAP010000016.1"/>
</dbReference>
<dbReference type="InterPro" id="IPR008822">
    <property type="entry name" value="Endonuclease_RusA-like"/>
</dbReference>
<protein>
    <submittedName>
        <fullName evidence="1">RusA family crossover junction endodeoxyribonuclease</fullName>
    </submittedName>
</protein>
<dbReference type="Gene3D" id="3.30.1330.70">
    <property type="entry name" value="Holliday junction resolvase RusA"/>
    <property type="match status" value="1"/>
</dbReference>
<keyword evidence="2" id="KW-1185">Reference proteome</keyword>
<organism evidence="1 2">
    <name type="scientific">Polycladomyces zharkentensis</name>
    <dbReference type="NCBI Taxonomy" id="2807616"/>
    <lineage>
        <taxon>Bacteria</taxon>
        <taxon>Bacillati</taxon>
        <taxon>Bacillota</taxon>
        <taxon>Bacilli</taxon>
        <taxon>Bacillales</taxon>
        <taxon>Thermoactinomycetaceae</taxon>
        <taxon>Polycladomyces</taxon>
    </lineage>
</organism>
<dbReference type="SUPFAM" id="SSF103084">
    <property type="entry name" value="Holliday junction resolvase RusA"/>
    <property type="match status" value="1"/>
</dbReference>
<reference evidence="1" key="1">
    <citation type="journal article" date="2024" name="Int. J. Syst. Evol. Microbiol.">
        <title>Polycladomyces zharkentensis sp. nov., a novel thermophilic cellulose- and starch-degrading member of the Bacillota from a geothermal aquifer in Kazakhstan.</title>
        <authorList>
            <person name="Mashzhan A."/>
            <person name="Kistaubayeva A."/>
            <person name="Javier-Lopez R."/>
            <person name="Bissenova U."/>
            <person name="Bissenbay A."/>
            <person name="Birkeland N.K."/>
        </authorList>
    </citation>
    <scope>NUCLEOTIDE SEQUENCE</scope>
    <source>
        <strain evidence="1">ZKZ2T</strain>
    </source>
</reference>
<accession>A0ABS2WMM9</accession>
<name>A0ABS2WMM9_9BACL</name>
<dbReference type="InterPro" id="IPR036614">
    <property type="entry name" value="RusA-like_sf"/>
</dbReference>
<evidence type="ECO:0000313" key="2">
    <source>
        <dbReference type="Proteomes" id="UP001177120"/>
    </source>
</evidence>
<comment type="caution">
    <text evidence="1">The sequence shown here is derived from an EMBL/GenBank/DDBJ whole genome shotgun (WGS) entry which is preliminary data.</text>
</comment>
<evidence type="ECO:0000313" key="1">
    <source>
        <dbReference type="EMBL" id="MBN2910790.1"/>
    </source>
</evidence>
<gene>
    <name evidence="1" type="ORF">JQC72_14920</name>
</gene>
<proteinExistence type="predicted"/>
<dbReference type="Proteomes" id="UP001177120">
    <property type="component" value="Unassembled WGS sequence"/>
</dbReference>
<dbReference type="EMBL" id="JAFHAP010000016">
    <property type="protein sequence ID" value="MBN2910790.1"/>
    <property type="molecule type" value="Genomic_DNA"/>
</dbReference>
<dbReference type="Pfam" id="PF05866">
    <property type="entry name" value="RusA"/>
    <property type="match status" value="1"/>
</dbReference>